<dbReference type="SMART" id="SM00240">
    <property type="entry name" value="FHA"/>
    <property type="match status" value="1"/>
</dbReference>
<dbReference type="InterPro" id="IPR008984">
    <property type="entry name" value="SMAD_FHA_dom_sf"/>
</dbReference>
<evidence type="ECO:0000256" key="2">
    <source>
        <dbReference type="SAM" id="Phobius"/>
    </source>
</evidence>
<comment type="caution">
    <text evidence="4">The sequence shown here is derived from an EMBL/GenBank/DDBJ whole genome shotgun (WGS) entry which is preliminary data.</text>
</comment>
<dbReference type="PANTHER" id="PTHR23308">
    <property type="entry name" value="NUCLEAR INHIBITOR OF PROTEIN PHOSPHATASE-1"/>
    <property type="match status" value="1"/>
</dbReference>
<dbReference type="InterPro" id="IPR050923">
    <property type="entry name" value="Cell_Proc_Reg/RNA_Proc"/>
</dbReference>
<proteinExistence type="predicted"/>
<name>A0A841TRU4_9BACL</name>
<feature type="transmembrane region" description="Helical" evidence="2">
    <location>
        <begin position="82"/>
        <end position="101"/>
    </location>
</feature>
<dbReference type="Pfam" id="PF00498">
    <property type="entry name" value="FHA"/>
    <property type="match status" value="1"/>
</dbReference>
<accession>A0A841TRU4</accession>
<evidence type="ECO:0000259" key="3">
    <source>
        <dbReference type="PROSITE" id="PS50006"/>
    </source>
</evidence>
<dbReference type="EMBL" id="JACJVR010000002">
    <property type="protein sequence ID" value="MBB6689838.1"/>
    <property type="molecule type" value="Genomic_DNA"/>
</dbReference>
<protein>
    <submittedName>
        <fullName evidence="4">FHA domain-containing protein</fullName>
    </submittedName>
</protein>
<dbReference type="Proteomes" id="UP000553776">
    <property type="component" value="Unassembled WGS sequence"/>
</dbReference>
<keyword evidence="2" id="KW-1133">Transmembrane helix</keyword>
<dbReference type="SUPFAM" id="SSF49879">
    <property type="entry name" value="SMAD/FHA domain"/>
    <property type="match status" value="1"/>
</dbReference>
<feature type="compositionally biased region" description="Low complexity" evidence="1">
    <location>
        <begin position="128"/>
        <end position="138"/>
    </location>
</feature>
<gene>
    <name evidence="4" type="ORF">H7B90_00340</name>
</gene>
<keyword evidence="2" id="KW-0812">Transmembrane</keyword>
<evidence type="ECO:0000256" key="1">
    <source>
        <dbReference type="SAM" id="MobiDB-lite"/>
    </source>
</evidence>
<keyword evidence="5" id="KW-1185">Reference proteome</keyword>
<reference evidence="4 5" key="1">
    <citation type="submission" date="2020-08" db="EMBL/GenBank/DDBJ databases">
        <title>Cohnella phylogeny.</title>
        <authorList>
            <person name="Dunlap C."/>
        </authorList>
    </citation>
    <scope>NUCLEOTIDE SEQUENCE [LARGE SCALE GENOMIC DNA]</scope>
    <source>
        <strain evidence="4 5">DSM 25239</strain>
    </source>
</reference>
<keyword evidence="2" id="KW-0472">Membrane</keyword>
<dbReference type="Gene3D" id="2.60.200.20">
    <property type="match status" value="1"/>
</dbReference>
<dbReference type="PROSITE" id="PS50006">
    <property type="entry name" value="FHA_DOMAIN"/>
    <property type="match status" value="1"/>
</dbReference>
<feature type="region of interest" description="Disordered" evidence="1">
    <location>
        <begin position="119"/>
        <end position="167"/>
    </location>
</feature>
<evidence type="ECO:0000313" key="5">
    <source>
        <dbReference type="Proteomes" id="UP000553776"/>
    </source>
</evidence>
<sequence>MLTVVDRIGRSGPRALVTSGRAFGRAREHPQRETAPGTRIRRKIARLSAAGTACWLGFGATSAEAADRAAMPAAQGVGTLPLLAAMGIGIAAAAVAVIAFLQMTARAKNIPEDDDDVLEEKADADNELGGADTALGAADTDRREPASVLQTAGGERAGDPGDPDAEFAAGLGAQAPDYTRPLPAMPAGPEAALPAEEGSPRLWGVEGEFAGSGFRVTERWLTLGRDSTQCGLAFPYNAGEVSRRHCSLKFEAERGLFLLEDHDSSNGTFLSGGERLEPGIVYELRPGSRFSLSGTRHWFEVQV</sequence>
<dbReference type="CDD" id="cd00060">
    <property type="entry name" value="FHA"/>
    <property type="match status" value="1"/>
</dbReference>
<dbReference type="RefSeq" id="WP_185133873.1">
    <property type="nucleotide sequence ID" value="NZ_JACJVR010000002.1"/>
</dbReference>
<feature type="domain" description="FHA" evidence="3">
    <location>
        <begin position="221"/>
        <end position="275"/>
    </location>
</feature>
<evidence type="ECO:0000313" key="4">
    <source>
        <dbReference type="EMBL" id="MBB6689838.1"/>
    </source>
</evidence>
<feature type="transmembrane region" description="Helical" evidence="2">
    <location>
        <begin position="44"/>
        <end position="62"/>
    </location>
</feature>
<dbReference type="InterPro" id="IPR000253">
    <property type="entry name" value="FHA_dom"/>
</dbReference>
<dbReference type="AlphaFoldDB" id="A0A841TRU4"/>
<organism evidence="4 5">
    <name type="scientific">Cohnella xylanilytica</name>
    <dbReference type="NCBI Taxonomy" id="557555"/>
    <lineage>
        <taxon>Bacteria</taxon>
        <taxon>Bacillati</taxon>
        <taxon>Bacillota</taxon>
        <taxon>Bacilli</taxon>
        <taxon>Bacillales</taxon>
        <taxon>Paenibacillaceae</taxon>
        <taxon>Cohnella</taxon>
    </lineage>
</organism>